<accession>A0A1B2HPS9</accession>
<name>A0A1B2HPS9_9PSEU</name>
<dbReference type="SUPFAM" id="SSF55729">
    <property type="entry name" value="Acyl-CoA N-acyltransferases (Nat)"/>
    <property type="match status" value="1"/>
</dbReference>
<keyword evidence="2" id="KW-1185">Reference proteome</keyword>
<evidence type="ECO:0000313" key="1">
    <source>
        <dbReference type="EMBL" id="ANZ39734.1"/>
    </source>
</evidence>
<gene>
    <name evidence="1" type="ORF">BBK82_30520</name>
</gene>
<dbReference type="Proteomes" id="UP000093053">
    <property type="component" value="Chromosome"/>
</dbReference>
<dbReference type="InterPro" id="IPR016181">
    <property type="entry name" value="Acyl_CoA_acyltransferase"/>
</dbReference>
<reference evidence="1 2" key="1">
    <citation type="submission" date="2016-07" db="EMBL/GenBank/DDBJ databases">
        <title>Complete genome sequence of the Lentzea guizhouensis DHS C013.</title>
        <authorList>
            <person name="Cao C."/>
        </authorList>
    </citation>
    <scope>NUCLEOTIDE SEQUENCE [LARGE SCALE GENOMIC DNA]</scope>
    <source>
        <strain evidence="1 2">DHS C013</strain>
    </source>
</reference>
<dbReference type="EMBL" id="CP016793">
    <property type="protein sequence ID" value="ANZ39734.1"/>
    <property type="molecule type" value="Genomic_DNA"/>
</dbReference>
<evidence type="ECO:0008006" key="3">
    <source>
        <dbReference type="Google" id="ProtNLM"/>
    </source>
</evidence>
<dbReference type="OrthoDB" id="4016818at2"/>
<protein>
    <recommendedName>
        <fullName evidence="3">GNAT family N-acetyltransferase</fullName>
    </recommendedName>
</protein>
<sequence length="328" mass="35460">MSEQIIPGVLVRLYDLPASAPASLAGTGEWRARTVPPSEQAALPFDWSVLGPATTPASLFPDSELLLFEAGDKPVASAALNTSGRGVVGPIRFDPAADPRLLGEVLHAALWRIRWRGYAYGFLDTAMVQLAADELRTAFWELPDPRERLGAAERDDPSLEWGDILVDLRGTSLPVPVVDLELDGFPVQVRRPEAAEQLLLVEWIRDEYGLGWASEMQRAFANDPVSGVIVARRGFSQDPRECLLGFVGYNTVRTGMLSSIALSPVVRGRHPMITASLLKLCLSEARASGFDHVVLGGVSRRQAALIGIPAAWTIPGSYPGIFGKSVRG</sequence>
<dbReference type="RefSeq" id="WP_065918075.1">
    <property type="nucleotide sequence ID" value="NZ_CP016793.1"/>
</dbReference>
<dbReference type="STRING" id="1586287.BBK82_30520"/>
<proteinExistence type="predicted"/>
<dbReference type="AlphaFoldDB" id="A0A1B2HPS9"/>
<dbReference type="KEGG" id="led:BBK82_30520"/>
<organism evidence="1 2">
    <name type="scientific">Lentzea guizhouensis</name>
    <dbReference type="NCBI Taxonomy" id="1586287"/>
    <lineage>
        <taxon>Bacteria</taxon>
        <taxon>Bacillati</taxon>
        <taxon>Actinomycetota</taxon>
        <taxon>Actinomycetes</taxon>
        <taxon>Pseudonocardiales</taxon>
        <taxon>Pseudonocardiaceae</taxon>
        <taxon>Lentzea</taxon>
    </lineage>
</organism>
<evidence type="ECO:0000313" key="2">
    <source>
        <dbReference type="Proteomes" id="UP000093053"/>
    </source>
</evidence>